<accession>A0ACD2XKU6</accession>
<gene>
    <name evidence="1" type="ORF">EV639_104256</name>
</gene>
<evidence type="ECO:0000313" key="2">
    <source>
        <dbReference type="Proteomes" id="UP000295366"/>
    </source>
</evidence>
<sequence length="864" mass="93022">MSDPRPYLAFPAAATVRQPSGTGFPGPKVVGPPPAEQAARIGPKLDRLHSALEARRVNVHEAADEGDPSLIVVFDLAGTVEDFRKAAAKVPGFDYLLEVDEEKSQPDSLFHLEEHSVAVNKPVPRTLHVVMSDAAAARQLVSLFKQWEENPRVTLRTGFNPLKQVFAQLRNVRPWSIQDRVRETGLLEEWSEDLEAAGPYRSSKRVEIELWFRSDADLRIRAEGHVRRVVSASGGQVVSSTIIAEASYHALLADIPIQAVESVVKDGAESLAVLTTDAVMFVSPYRPMSFETTSAFEPQELPTPTEADTSPPRVALLDGLPIANHPHLAGKVIVDDPDDLAQEYPISARAHGTAMASLIIRGDLRDGSQPIAGRIYVRPILTPHEFGDREVAKSDLLFPDLLHRSIKRIVDGDDGSPAAAPSVRVINLSIGDDTKVFVNRMSPAARVIDWLSVNYNVLIIVSAGNHVRLPIEIPASATSSAETLHSAARQATYASARHRGMLSPAESINAISVGALHQDSSGAQAPDTVLDATAEGAPALYSAVGLGFRGSVKPDLYMSAGRAFYSRPPQDGNSVRIKPGQPGNEGPGHLVAGPPHSGLKTGVAYTHGSSNAAALATRTAASIFSTLEDPSQVGDPFPWPDAQYHPVLVKALLVHSARWGINKDRLIAELGPLHETLRARRNLTKLLGYGSVDSNRAMSALTNRALIVGAGTLRAGDRQRFEFPLPADLRSSTAWRRLTVTLAWLTPIEPSSRKYRGVKLTLKDPDTNIIGASASQADYWPSLNGTVQQHVLDGSAGVNFGENGVIRLDVDAHSDAIKDSTPVRFALVTSLEVAPSTSVNVFDQVRAGLRIQASARTAAQVRTR</sequence>
<organism evidence="1 2">
    <name type="scientific">Rathayibacter tanaceti</name>
    <dbReference type="NCBI Taxonomy" id="1671680"/>
    <lineage>
        <taxon>Bacteria</taxon>
        <taxon>Bacillati</taxon>
        <taxon>Actinomycetota</taxon>
        <taxon>Actinomycetes</taxon>
        <taxon>Micrococcales</taxon>
        <taxon>Microbacteriaceae</taxon>
        <taxon>Rathayibacter</taxon>
    </lineage>
</organism>
<keyword evidence="2" id="KW-1185">Reference proteome</keyword>
<protein>
    <submittedName>
        <fullName evidence="1">Subtilase family protein</fullName>
    </submittedName>
</protein>
<dbReference type="Proteomes" id="UP000295366">
    <property type="component" value="Unassembled WGS sequence"/>
</dbReference>
<comment type="caution">
    <text evidence="1">The sequence shown here is derived from an EMBL/GenBank/DDBJ whole genome shotgun (WGS) entry which is preliminary data.</text>
</comment>
<proteinExistence type="predicted"/>
<dbReference type="EMBL" id="SLWP01000004">
    <property type="protein sequence ID" value="TCO37586.1"/>
    <property type="molecule type" value="Genomic_DNA"/>
</dbReference>
<name>A0ACD2XKU6_9MICO</name>
<reference evidence="1 2" key="1">
    <citation type="journal article" date="2015" name="Stand. Genomic Sci.">
        <title>Genomic Encyclopedia of Bacterial and Archaeal Type Strains, Phase III: the genomes of soil and plant-associated and newly described type strains.</title>
        <authorList>
            <person name="Whitman W.B."/>
            <person name="Woyke T."/>
            <person name="Klenk H.P."/>
            <person name="Zhou Y."/>
            <person name="Lilburn T.G."/>
            <person name="Beck B.J."/>
            <person name="De Vos P."/>
            <person name="Vandamme P."/>
            <person name="Eisen J.A."/>
            <person name="Garrity G."/>
            <person name="Hugenholtz P."/>
            <person name="Kyrpides N.C."/>
        </authorList>
    </citation>
    <scope>NUCLEOTIDE SEQUENCE [LARGE SCALE GENOMIC DNA]</scope>
    <source>
        <strain evidence="1 2">VKM Ac-2596</strain>
    </source>
</reference>
<evidence type="ECO:0000313" key="1">
    <source>
        <dbReference type="EMBL" id="TCO37586.1"/>
    </source>
</evidence>